<comment type="similarity">
    <text evidence="7">Belongs to the NAGSA dehydrogenase family. Type 1 subfamily.</text>
</comment>
<dbReference type="HAMAP" id="MF_00150">
    <property type="entry name" value="ArgC_type1"/>
    <property type="match status" value="1"/>
</dbReference>
<accession>A0A432VZL4</accession>
<dbReference type="SUPFAM" id="SSF55347">
    <property type="entry name" value="Glyceraldehyde-3-phosphate dehydrogenase-like, C-terminal domain"/>
    <property type="match status" value="1"/>
</dbReference>
<evidence type="ECO:0000256" key="6">
    <source>
        <dbReference type="ARBA" id="ARBA00050557"/>
    </source>
</evidence>
<dbReference type="InterPro" id="IPR000706">
    <property type="entry name" value="AGPR_type-1"/>
</dbReference>
<evidence type="ECO:0000256" key="7">
    <source>
        <dbReference type="HAMAP-Rule" id="MF_00150"/>
    </source>
</evidence>
<sequence>MDSLSKLQAVVFGASGYSGSELLALLHNHAYIQVTHAFASERSSAMPWARIAPQLAGTSDLVIEPFTGDTDVLANVDLAFLALPHEASAELAPKLLAQGIAVFDLSGAYRFADADLFAQTYGFVHPFPGLLAQATYCLAEHLNANSFQDIALYSIPGCYPTAATLALAPVCESAFLDPATVPVVTAISGVSGAGRAANLRTSFCEVSVQAYGVFNHRHRPEIARNLATDVVFTPILGPYPRGIVATCVAQLRGGVSAEMVLDAFQKAYADQPFVRLVHAPPAVQHVAYTPFCDLYVAVEGQQLIVIAALDNLLKGAASQAVQVANIVYGLPATTGFERFLGGVSARAAAVVDSGAAQHD</sequence>
<evidence type="ECO:0000256" key="1">
    <source>
        <dbReference type="ARBA" id="ARBA00004862"/>
    </source>
</evidence>
<protein>
    <recommendedName>
        <fullName evidence="7">N-acetyl-gamma-glutamyl-phosphate reductase</fullName>
        <shortName evidence="7">AGPR</shortName>
        <ecNumber evidence="7">1.2.1.38</ecNumber>
    </recommendedName>
    <alternativeName>
        <fullName evidence="7">N-acetyl-glutamate semialdehyde dehydrogenase</fullName>
        <shortName evidence="7">NAGSA dehydrogenase</shortName>
    </alternativeName>
</protein>
<keyword evidence="10" id="KW-1185">Reference proteome</keyword>
<gene>
    <name evidence="7 9" type="primary">argC</name>
    <name evidence="9" type="ORF">CWE06_02295</name>
</gene>
<dbReference type="FunFam" id="3.30.360.10:FF:000014">
    <property type="entry name" value="N-acetyl-gamma-glutamyl-phosphate reductase"/>
    <property type="match status" value="1"/>
</dbReference>
<evidence type="ECO:0000256" key="2">
    <source>
        <dbReference type="ARBA" id="ARBA00022571"/>
    </source>
</evidence>
<dbReference type="PANTHER" id="PTHR32338:SF10">
    <property type="entry name" value="N-ACETYL-GAMMA-GLUTAMYL-PHOSPHATE REDUCTASE, CHLOROPLASTIC-RELATED"/>
    <property type="match status" value="1"/>
</dbReference>
<evidence type="ECO:0000259" key="8">
    <source>
        <dbReference type="SMART" id="SM00859"/>
    </source>
</evidence>
<dbReference type="InterPro" id="IPR050085">
    <property type="entry name" value="AGPR"/>
</dbReference>
<comment type="subcellular location">
    <subcellularLocation>
        <location evidence="7">Cytoplasm</location>
    </subcellularLocation>
</comment>
<dbReference type="Gene3D" id="3.40.50.720">
    <property type="entry name" value="NAD(P)-binding Rossmann-like Domain"/>
    <property type="match status" value="1"/>
</dbReference>
<dbReference type="GO" id="GO:0005737">
    <property type="term" value="C:cytoplasm"/>
    <property type="evidence" value="ECO:0007669"/>
    <property type="project" value="UniProtKB-SubCell"/>
</dbReference>
<comment type="pathway">
    <text evidence="1 7">Amino-acid biosynthesis; L-arginine biosynthesis; N(2)-acetyl-L-ornithine from L-glutamate: step 3/4.</text>
</comment>
<dbReference type="Proteomes" id="UP000288212">
    <property type="component" value="Unassembled WGS sequence"/>
</dbReference>
<dbReference type="GO" id="GO:0051287">
    <property type="term" value="F:NAD binding"/>
    <property type="evidence" value="ECO:0007669"/>
    <property type="project" value="InterPro"/>
</dbReference>
<proteinExistence type="inferred from homology"/>
<dbReference type="AlphaFoldDB" id="A0A432VZL4"/>
<dbReference type="UniPathway" id="UPA00068">
    <property type="reaction ID" value="UER00108"/>
</dbReference>
<dbReference type="OrthoDB" id="9801289at2"/>
<dbReference type="SMART" id="SM00859">
    <property type="entry name" value="Semialdhyde_dh"/>
    <property type="match status" value="1"/>
</dbReference>
<dbReference type="EMBL" id="PIPI01000001">
    <property type="protein sequence ID" value="RUO22088.1"/>
    <property type="molecule type" value="Genomic_DNA"/>
</dbReference>
<feature type="active site" evidence="7">
    <location>
        <position position="158"/>
    </location>
</feature>
<dbReference type="PANTHER" id="PTHR32338">
    <property type="entry name" value="N-ACETYL-GAMMA-GLUTAMYL-PHOSPHATE REDUCTASE, CHLOROPLASTIC-RELATED-RELATED"/>
    <property type="match status" value="1"/>
</dbReference>
<dbReference type="GO" id="GO:0003942">
    <property type="term" value="F:N-acetyl-gamma-glutamyl-phosphate reductase activity"/>
    <property type="evidence" value="ECO:0007669"/>
    <property type="project" value="UniProtKB-UniRule"/>
</dbReference>
<keyword evidence="4 7" id="KW-0521">NADP</keyword>
<keyword evidence="3 7" id="KW-0028">Amino-acid biosynthesis</keyword>
<dbReference type="GO" id="GO:0070401">
    <property type="term" value="F:NADP+ binding"/>
    <property type="evidence" value="ECO:0007669"/>
    <property type="project" value="InterPro"/>
</dbReference>
<keyword evidence="7" id="KW-0963">Cytoplasm</keyword>
<dbReference type="Pfam" id="PF01118">
    <property type="entry name" value="Semialdhyde_dh"/>
    <property type="match status" value="1"/>
</dbReference>
<organism evidence="9 10">
    <name type="scientific">Aliidiomarina haloalkalitolerans</name>
    <dbReference type="NCBI Taxonomy" id="859059"/>
    <lineage>
        <taxon>Bacteria</taxon>
        <taxon>Pseudomonadati</taxon>
        <taxon>Pseudomonadota</taxon>
        <taxon>Gammaproteobacteria</taxon>
        <taxon>Alteromonadales</taxon>
        <taxon>Idiomarinaceae</taxon>
        <taxon>Aliidiomarina</taxon>
    </lineage>
</organism>
<evidence type="ECO:0000256" key="5">
    <source>
        <dbReference type="ARBA" id="ARBA00023002"/>
    </source>
</evidence>
<evidence type="ECO:0000313" key="9">
    <source>
        <dbReference type="EMBL" id="RUO22088.1"/>
    </source>
</evidence>
<dbReference type="InterPro" id="IPR036291">
    <property type="entry name" value="NAD(P)-bd_dom_sf"/>
</dbReference>
<comment type="caution">
    <text evidence="9">The sequence shown here is derived from an EMBL/GenBank/DDBJ whole genome shotgun (WGS) entry which is preliminary data.</text>
</comment>
<dbReference type="CDD" id="cd23934">
    <property type="entry name" value="AGPR_1_C"/>
    <property type="match status" value="1"/>
</dbReference>
<dbReference type="NCBIfam" id="TIGR01850">
    <property type="entry name" value="argC"/>
    <property type="match status" value="1"/>
</dbReference>
<name>A0A432VZL4_9GAMM</name>
<keyword evidence="5 7" id="KW-0560">Oxidoreductase</keyword>
<reference evidence="9 10" key="1">
    <citation type="journal article" date="2011" name="Front. Microbiol.">
        <title>Genomic signatures of strain selection and enhancement in Bacillus atrophaeus var. globigii, a historical biowarfare simulant.</title>
        <authorList>
            <person name="Gibbons H.S."/>
            <person name="Broomall S.M."/>
            <person name="McNew L.A."/>
            <person name="Daligault H."/>
            <person name="Chapman C."/>
            <person name="Bruce D."/>
            <person name="Karavis M."/>
            <person name="Krepps M."/>
            <person name="McGregor P.A."/>
            <person name="Hong C."/>
            <person name="Park K.H."/>
            <person name="Akmal A."/>
            <person name="Feldman A."/>
            <person name="Lin J.S."/>
            <person name="Chang W.E."/>
            <person name="Higgs B.W."/>
            <person name="Demirev P."/>
            <person name="Lindquist J."/>
            <person name="Liem A."/>
            <person name="Fochler E."/>
            <person name="Read T.D."/>
            <person name="Tapia R."/>
            <person name="Johnson S."/>
            <person name="Bishop-Lilly K.A."/>
            <person name="Detter C."/>
            <person name="Han C."/>
            <person name="Sozhamannan S."/>
            <person name="Rosenzweig C.N."/>
            <person name="Skowronski E.W."/>
        </authorList>
    </citation>
    <scope>NUCLEOTIDE SEQUENCE [LARGE SCALE GENOMIC DNA]</scope>
    <source>
        <strain evidence="9 10">AK5</strain>
    </source>
</reference>
<comment type="function">
    <text evidence="7">Catalyzes the NADPH-dependent reduction of N-acetyl-5-glutamyl phosphate to yield N-acetyl-L-glutamate 5-semialdehyde.</text>
</comment>
<dbReference type="Pfam" id="PF22698">
    <property type="entry name" value="Semialdhyde_dhC_1"/>
    <property type="match status" value="1"/>
</dbReference>
<dbReference type="CDD" id="cd17895">
    <property type="entry name" value="AGPR_1_N"/>
    <property type="match status" value="1"/>
</dbReference>
<dbReference type="EC" id="1.2.1.38" evidence="7"/>
<feature type="domain" description="Semialdehyde dehydrogenase NAD-binding" evidence="8">
    <location>
        <begin position="8"/>
        <end position="150"/>
    </location>
</feature>
<keyword evidence="2 7" id="KW-0055">Arginine biosynthesis</keyword>
<evidence type="ECO:0000256" key="3">
    <source>
        <dbReference type="ARBA" id="ARBA00022605"/>
    </source>
</evidence>
<dbReference type="GO" id="GO:0006526">
    <property type="term" value="P:L-arginine biosynthetic process"/>
    <property type="evidence" value="ECO:0007669"/>
    <property type="project" value="UniProtKB-UniRule"/>
</dbReference>
<dbReference type="InterPro" id="IPR058924">
    <property type="entry name" value="AGPR_dimerisation_dom"/>
</dbReference>
<dbReference type="InterPro" id="IPR000534">
    <property type="entry name" value="Semialdehyde_DH_NAD-bd"/>
</dbReference>
<comment type="catalytic activity">
    <reaction evidence="6 7">
        <text>N-acetyl-L-glutamate 5-semialdehyde + phosphate + NADP(+) = N-acetyl-L-glutamyl 5-phosphate + NADPH + H(+)</text>
        <dbReference type="Rhea" id="RHEA:21588"/>
        <dbReference type="ChEBI" id="CHEBI:15378"/>
        <dbReference type="ChEBI" id="CHEBI:29123"/>
        <dbReference type="ChEBI" id="CHEBI:43474"/>
        <dbReference type="ChEBI" id="CHEBI:57783"/>
        <dbReference type="ChEBI" id="CHEBI:57936"/>
        <dbReference type="ChEBI" id="CHEBI:58349"/>
        <dbReference type="EC" id="1.2.1.38"/>
    </reaction>
</comment>
<evidence type="ECO:0000256" key="4">
    <source>
        <dbReference type="ARBA" id="ARBA00022857"/>
    </source>
</evidence>
<dbReference type="SUPFAM" id="SSF51735">
    <property type="entry name" value="NAD(P)-binding Rossmann-fold domains"/>
    <property type="match status" value="1"/>
</dbReference>
<evidence type="ECO:0000313" key="10">
    <source>
        <dbReference type="Proteomes" id="UP000288212"/>
    </source>
</evidence>
<dbReference type="Gene3D" id="3.30.360.10">
    <property type="entry name" value="Dihydrodipicolinate Reductase, domain 2"/>
    <property type="match status" value="1"/>
</dbReference>